<evidence type="ECO:0000256" key="1">
    <source>
        <dbReference type="SAM" id="Phobius"/>
    </source>
</evidence>
<dbReference type="PANTHER" id="PTHR34703:SF1">
    <property type="entry name" value="ANTIPORTER SUBUNIT MNHG2-RELATED"/>
    <property type="match status" value="1"/>
</dbReference>
<dbReference type="Proteomes" id="UP001597521">
    <property type="component" value="Unassembled WGS sequence"/>
</dbReference>
<name>A0ABW5QFT6_9HYPH</name>
<keyword evidence="1" id="KW-0812">Transmembrane</keyword>
<dbReference type="InterPro" id="IPR005133">
    <property type="entry name" value="PhaG_MnhG_YufB"/>
</dbReference>
<keyword evidence="1" id="KW-0472">Membrane</keyword>
<accession>A0ABW5QFT6</accession>
<comment type="caution">
    <text evidence="2">The sequence shown here is derived from an EMBL/GenBank/DDBJ whole genome shotgun (WGS) entry which is preliminary data.</text>
</comment>
<dbReference type="RefSeq" id="WP_386831117.1">
    <property type="nucleotide sequence ID" value="NZ_JBHUNP010000001.1"/>
</dbReference>
<sequence>MADLPLWLAVLLSVCVLMGAALTLAGCFGLVRLNSFYLRMHSPTMGTSMGGGLILLTSALYFTFTEGRAIFPELAIFAFMSITTPVTLMLLARATLFRDRLQQKLDADAAAEEGANAGSPERQS</sequence>
<feature type="transmembrane region" description="Helical" evidence="1">
    <location>
        <begin position="6"/>
        <end position="31"/>
    </location>
</feature>
<organism evidence="2 3">
    <name type="scientific">Devosia albogilva</name>
    <dbReference type="NCBI Taxonomy" id="429726"/>
    <lineage>
        <taxon>Bacteria</taxon>
        <taxon>Pseudomonadati</taxon>
        <taxon>Pseudomonadota</taxon>
        <taxon>Alphaproteobacteria</taxon>
        <taxon>Hyphomicrobiales</taxon>
        <taxon>Devosiaceae</taxon>
        <taxon>Devosia</taxon>
    </lineage>
</organism>
<dbReference type="EMBL" id="JBHUNP010000001">
    <property type="protein sequence ID" value="MFD2646469.1"/>
    <property type="molecule type" value="Genomic_DNA"/>
</dbReference>
<proteinExistence type="predicted"/>
<dbReference type="NCBIfam" id="TIGR01300">
    <property type="entry name" value="CPA3_mnhG_phaG"/>
    <property type="match status" value="1"/>
</dbReference>
<protein>
    <submittedName>
        <fullName evidence="2">Monovalent cation/H(+) antiporter subunit G</fullName>
    </submittedName>
</protein>
<evidence type="ECO:0000313" key="2">
    <source>
        <dbReference type="EMBL" id="MFD2646469.1"/>
    </source>
</evidence>
<keyword evidence="1" id="KW-1133">Transmembrane helix</keyword>
<reference evidence="3" key="1">
    <citation type="journal article" date="2019" name="Int. J. Syst. Evol. Microbiol.">
        <title>The Global Catalogue of Microorganisms (GCM) 10K type strain sequencing project: providing services to taxonomists for standard genome sequencing and annotation.</title>
        <authorList>
            <consortium name="The Broad Institute Genomics Platform"/>
            <consortium name="The Broad Institute Genome Sequencing Center for Infectious Disease"/>
            <person name="Wu L."/>
            <person name="Ma J."/>
        </authorList>
    </citation>
    <scope>NUCLEOTIDE SEQUENCE [LARGE SCALE GENOMIC DNA]</scope>
    <source>
        <strain evidence="3">CCM 7427</strain>
    </source>
</reference>
<gene>
    <name evidence="2" type="primary">mnhG</name>
    <name evidence="2" type="ORF">ACFSX5_01525</name>
</gene>
<keyword evidence="3" id="KW-1185">Reference proteome</keyword>
<dbReference type="PANTHER" id="PTHR34703">
    <property type="entry name" value="ANTIPORTER SUBUNIT MNHG2-RELATED"/>
    <property type="match status" value="1"/>
</dbReference>
<evidence type="ECO:0000313" key="3">
    <source>
        <dbReference type="Proteomes" id="UP001597521"/>
    </source>
</evidence>
<dbReference type="Pfam" id="PF03334">
    <property type="entry name" value="PhaG_MnhG_YufB"/>
    <property type="match status" value="1"/>
</dbReference>
<feature type="transmembrane region" description="Helical" evidence="1">
    <location>
        <begin position="43"/>
        <end position="64"/>
    </location>
</feature>
<feature type="transmembrane region" description="Helical" evidence="1">
    <location>
        <begin position="70"/>
        <end position="92"/>
    </location>
</feature>